<dbReference type="PANTHER" id="PTHR11439:SF467">
    <property type="entry name" value="INTEGRASE CATALYTIC DOMAIN-CONTAINING PROTEIN"/>
    <property type="match status" value="1"/>
</dbReference>
<evidence type="ECO:0000313" key="2">
    <source>
        <dbReference type="Proteomes" id="UP000233551"/>
    </source>
</evidence>
<accession>A0A2I0IA53</accession>
<keyword evidence="2" id="KW-1185">Reference proteome</keyword>
<comment type="caution">
    <text evidence="1">The sequence shown here is derived from an EMBL/GenBank/DDBJ whole genome shotgun (WGS) entry which is preliminary data.</text>
</comment>
<gene>
    <name evidence="1" type="ORF">CRG98_038719</name>
</gene>
<dbReference type="Proteomes" id="UP000233551">
    <property type="component" value="Unassembled WGS sequence"/>
</dbReference>
<dbReference type="CDD" id="cd09272">
    <property type="entry name" value="RNase_HI_RT_Ty1"/>
    <property type="match status" value="1"/>
</dbReference>
<dbReference type="EMBL" id="PGOL01003469">
    <property type="protein sequence ID" value="PKI40878.1"/>
    <property type="molecule type" value="Genomic_DNA"/>
</dbReference>
<name>A0A2I0IA53_PUNGR</name>
<reference evidence="1 2" key="1">
    <citation type="submission" date="2017-11" db="EMBL/GenBank/DDBJ databases">
        <title>De-novo sequencing of pomegranate (Punica granatum L.) genome.</title>
        <authorList>
            <person name="Akparov Z."/>
            <person name="Amiraslanov A."/>
            <person name="Hajiyeva S."/>
            <person name="Abbasov M."/>
            <person name="Kaur K."/>
            <person name="Hamwieh A."/>
            <person name="Solovyev V."/>
            <person name="Salamov A."/>
            <person name="Braich B."/>
            <person name="Kosarev P."/>
            <person name="Mahmoud A."/>
            <person name="Hajiyev E."/>
            <person name="Babayeva S."/>
            <person name="Izzatullayeva V."/>
            <person name="Mammadov A."/>
            <person name="Mammadov A."/>
            <person name="Sharifova S."/>
            <person name="Ojaghi J."/>
            <person name="Eynullazada K."/>
            <person name="Bayramov B."/>
            <person name="Abdulazimova A."/>
            <person name="Shahmuradov I."/>
        </authorList>
    </citation>
    <scope>NUCLEOTIDE SEQUENCE [LARGE SCALE GENOMIC DNA]</scope>
    <source>
        <strain evidence="2">cv. AG2017</strain>
        <tissue evidence="1">Leaf</tissue>
    </source>
</reference>
<organism evidence="1 2">
    <name type="scientific">Punica granatum</name>
    <name type="common">Pomegranate</name>
    <dbReference type="NCBI Taxonomy" id="22663"/>
    <lineage>
        <taxon>Eukaryota</taxon>
        <taxon>Viridiplantae</taxon>
        <taxon>Streptophyta</taxon>
        <taxon>Embryophyta</taxon>
        <taxon>Tracheophyta</taxon>
        <taxon>Spermatophyta</taxon>
        <taxon>Magnoliopsida</taxon>
        <taxon>eudicotyledons</taxon>
        <taxon>Gunneridae</taxon>
        <taxon>Pentapetalae</taxon>
        <taxon>rosids</taxon>
        <taxon>malvids</taxon>
        <taxon>Myrtales</taxon>
        <taxon>Lythraceae</taxon>
        <taxon>Punica</taxon>
    </lineage>
</organism>
<evidence type="ECO:0000313" key="1">
    <source>
        <dbReference type="EMBL" id="PKI40878.1"/>
    </source>
</evidence>
<protein>
    <recommendedName>
        <fullName evidence="3">Retrovirus-related Pol polyprotein from transposon TNT 1-94</fullName>
    </recommendedName>
</protein>
<dbReference type="PANTHER" id="PTHR11439">
    <property type="entry name" value="GAG-POL-RELATED RETROTRANSPOSON"/>
    <property type="match status" value="1"/>
</dbReference>
<dbReference type="Gene3D" id="3.40.50.2000">
    <property type="entry name" value="Glycogen Phosphorylase B"/>
    <property type="match status" value="1"/>
</dbReference>
<sequence length="222" mass="24587">MCLHFGTGTPKLVGYADADMTGDIDSWKSTSGYLMTFVGGAISWQSRLQKCIALSTTEVEYIAVTKCCKEMLWLQKFLQELNLKQESLCPRKASSTVLAAPSFQKYMDDDQRSDCPIKVHTLQLSENAVFPDSNMSTAPFTDTSTLQEPFRELLLERKPNCIVVDMFHRWSVSASNCLSFSVASFESACVCPSPSLAPSLPLFVCLSVPLHRSSSQFALLTL</sequence>
<proteinExistence type="predicted"/>
<dbReference type="STRING" id="22663.A0A2I0IA53"/>
<evidence type="ECO:0008006" key="3">
    <source>
        <dbReference type="Google" id="ProtNLM"/>
    </source>
</evidence>
<dbReference type="AlphaFoldDB" id="A0A2I0IA53"/>